<keyword evidence="10" id="KW-1185">Reference proteome</keyword>
<protein>
    <recommendedName>
        <fullName evidence="4">tRNA pseudouridine synthase A</fullName>
        <ecNumber evidence="4">5.4.99.12</ecNumber>
    </recommendedName>
    <alternativeName>
        <fullName evidence="4">tRNA pseudouridine(38-40) synthase</fullName>
    </alternativeName>
    <alternativeName>
        <fullName evidence="4">tRNA pseudouridylate synthase I</fullName>
    </alternativeName>
    <alternativeName>
        <fullName evidence="4">tRNA-uridine isomerase I</fullName>
    </alternativeName>
</protein>
<dbReference type="CDD" id="cd02570">
    <property type="entry name" value="PseudoU_synth_EcTruA"/>
    <property type="match status" value="1"/>
</dbReference>
<evidence type="ECO:0000256" key="4">
    <source>
        <dbReference type="HAMAP-Rule" id="MF_00171"/>
    </source>
</evidence>
<dbReference type="InterPro" id="IPR020095">
    <property type="entry name" value="PsdUridine_synth_TruA_C"/>
</dbReference>
<evidence type="ECO:0000256" key="3">
    <source>
        <dbReference type="ARBA" id="ARBA00023235"/>
    </source>
</evidence>
<dbReference type="InterPro" id="IPR020097">
    <property type="entry name" value="PsdUridine_synth_TruA_a/b_dom"/>
</dbReference>
<dbReference type="EC" id="5.4.99.12" evidence="4"/>
<dbReference type="PIRSF" id="PIRSF001430">
    <property type="entry name" value="tRNA_psdUrid_synth"/>
    <property type="match status" value="1"/>
</dbReference>
<feature type="domain" description="Pseudouridine synthase I TruA alpha/beta" evidence="8">
    <location>
        <begin position="164"/>
        <end position="265"/>
    </location>
</feature>
<dbReference type="GO" id="GO:0003723">
    <property type="term" value="F:RNA binding"/>
    <property type="evidence" value="ECO:0007669"/>
    <property type="project" value="InterPro"/>
</dbReference>
<feature type="binding site" evidence="4 6">
    <location>
        <position position="130"/>
    </location>
    <ligand>
        <name>substrate</name>
    </ligand>
</feature>
<dbReference type="Proteomes" id="UP001320119">
    <property type="component" value="Chromosome"/>
</dbReference>
<dbReference type="PANTHER" id="PTHR11142">
    <property type="entry name" value="PSEUDOURIDYLATE SYNTHASE"/>
    <property type="match status" value="1"/>
</dbReference>
<gene>
    <name evidence="4" type="primary">truA</name>
    <name evidence="9" type="ORF">MARGE09_P0931</name>
</gene>
<dbReference type="HAMAP" id="MF_00171">
    <property type="entry name" value="TruA"/>
    <property type="match status" value="1"/>
</dbReference>
<dbReference type="Gene3D" id="3.30.70.660">
    <property type="entry name" value="Pseudouridine synthase I, catalytic domain, C-terminal subdomain"/>
    <property type="match status" value="1"/>
</dbReference>
<evidence type="ECO:0000256" key="5">
    <source>
        <dbReference type="PIRSR" id="PIRSR001430-1"/>
    </source>
</evidence>
<evidence type="ECO:0000256" key="6">
    <source>
        <dbReference type="PIRSR" id="PIRSR001430-2"/>
    </source>
</evidence>
<comment type="function">
    <text evidence="4">Formation of pseudouridine at positions 38, 39 and 40 in the anticodon stem and loop of transfer RNAs.</text>
</comment>
<evidence type="ECO:0000256" key="7">
    <source>
        <dbReference type="RuleBase" id="RU003792"/>
    </source>
</evidence>
<accession>A0AAN1WFN6</accession>
<dbReference type="EMBL" id="AP023086">
    <property type="protein sequence ID" value="BCD96731.1"/>
    <property type="molecule type" value="Genomic_DNA"/>
</dbReference>
<dbReference type="KEGG" id="marq:MARGE09_P0931"/>
<dbReference type="Gene3D" id="3.30.70.580">
    <property type="entry name" value="Pseudouridine synthase I, catalytic domain, N-terminal subdomain"/>
    <property type="match status" value="1"/>
</dbReference>
<dbReference type="RefSeq" id="WP_236987452.1">
    <property type="nucleotide sequence ID" value="NZ_AP023086.1"/>
</dbReference>
<evidence type="ECO:0000256" key="1">
    <source>
        <dbReference type="ARBA" id="ARBA00009375"/>
    </source>
</evidence>
<dbReference type="AlphaFoldDB" id="A0AAN1WFN6"/>
<comment type="catalytic activity">
    <reaction evidence="4 7">
        <text>uridine(38/39/40) in tRNA = pseudouridine(38/39/40) in tRNA</text>
        <dbReference type="Rhea" id="RHEA:22376"/>
        <dbReference type="Rhea" id="RHEA-COMP:10085"/>
        <dbReference type="Rhea" id="RHEA-COMP:10087"/>
        <dbReference type="ChEBI" id="CHEBI:65314"/>
        <dbReference type="ChEBI" id="CHEBI:65315"/>
        <dbReference type="EC" id="5.4.99.12"/>
    </reaction>
</comment>
<evidence type="ECO:0000313" key="9">
    <source>
        <dbReference type="EMBL" id="BCD96731.1"/>
    </source>
</evidence>
<keyword evidence="2 4" id="KW-0819">tRNA processing</keyword>
<dbReference type="InterPro" id="IPR001406">
    <property type="entry name" value="PsdUridine_synth_TruA"/>
</dbReference>
<evidence type="ECO:0000259" key="8">
    <source>
        <dbReference type="Pfam" id="PF01416"/>
    </source>
</evidence>
<organism evidence="9 10">
    <name type="scientific">Marinagarivorans cellulosilyticus</name>
    <dbReference type="NCBI Taxonomy" id="2721545"/>
    <lineage>
        <taxon>Bacteria</taxon>
        <taxon>Pseudomonadati</taxon>
        <taxon>Pseudomonadota</taxon>
        <taxon>Gammaproteobacteria</taxon>
        <taxon>Cellvibrionales</taxon>
        <taxon>Cellvibrionaceae</taxon>
        <taxon>Marinagarivorans</taxon>
    </lineage>
</organism>
<sequence length="290" mass="32810">MWQYRRNAEIWDLASWPEEMHRIAMVVEYVGTHYQGFQRQLSAKITVQGELEKALSKIANEDITLQCAGRTDAGVHATAQVVHFDTLAQRPLKAWREGINTKLPDTIRIHWAGNVSPLFHSRFSARGRTYRYVLYSSEVRPALMRDNVSWTKYPLDVARMQRGAEYLVGEHDFSSFRAKLCQAATPVRHIRHIRFVQCGAFIVMEIKATAFLYNMVRNIVGSLIDVGRGAKPPEWIAEVLAAKSRAAAGTTALPTGLYFVGVDYPNFPELPTQANGPDFIAPWFEGDKQV</sequence>
<evidence type="ECO:0000256" key="2">
    <source>
        <dbReference type="ARBA" id="ARBA00022694"/>
    </source>
</evidence>
<name>A0AAN1WFN6_9GAMM</name>
<dbReference type="FunFam" id="3.30.70.580:FF:000001">
    <property type="entry name" value="tRNA pseudouridine synthase A"/>
    <property type="match status" value="1"/>
</dbReference>
<dbReference type="InterPro" id="IPR020094">
    <property type="entry name" value="TruA/RsuA/RluB/E/F_N"/>
</dbReference>
<dbReference type="SUPFAM" id="SSF55120">
    <property type="entry name" value="Pseudouridine synthase"/>
    <property type="match status" value="1"/>
</dbReference>
<dbReference type="InterPro" id="IPR020103">
    <property type="entry name" value="PsdUridine_synth_cat_dom_sf"/>
</dbReference>
<comment type="similarity">
    <text evidence="1 4 7">Belongs to the tRNA pseudouridine synthase TruA family.</text>
</comment>
<comment type="caution">
    <text evidence="4">Lacks conserved residue(s) required for the propagation of feature annotation.</text>
</comment>
<dbReference type="PANTHER" id="PTHR11142:SF0">
    <property type="entry name" value="TRNA PSEUDOURIDINE SYNTHASE-LIKE 1"/>
    <property type="match status" value="1"/>
</dbReference>
<dbReference type="GO" id="GO:0160147">
    <property type="term" value="F:tRNA pseudouridine(38-40) synthase activity"/>
    <property type="evidence" value="ECO:0007669"/>
    <property type="project" value="UniProtKB-EC"/>
</dbReference>
<keyword evidence="3 4" id="KW-0413">Isomerase</keyword>
<dbReference type="GO" id="GO:0031119">
    <property type="term" value="P:tRNA pseudouridine synthesis"/>
    <property type="evidence" value="ECO:0007669"/>
    <property type="project" value="UniProtKB-UniRule"/>
</dbReference>
<dbReference type="Pfam" id="PF01416">
    <property type="entry name" value="PseudoU_synth_1"/>
    <property type="match status" value="2"/>
</dbReference>
<feature type="domain" description="Pseudouridine synthase I TruA alpha/beta" evidence="8">
    <location>
        <begin position="26"/>
        <end position="123"/>
    </location>
</feature>
<feature type="active site" description="Nucleophile" evidence="4 5">
    <location>
        <position position="72"/>
    </location>
</feature>
<comment type="subunit">
    <text evidence="4">Homodimer.</text>
</comment>
<proteinExistence type="inferred from homology"/>
<evidence type="ECO:0000313" key="10">
    <source>
        <dbReference type="Proteomes" id="UP001320119"/>
    </source>
</evidence>
<reference evidence="9 10" key="1">
    <citation type="journal article" date="2022" name="IScience">
        <title>An ultrasensitive nanofiber-based assay for enzymatic hydrolysis and deep-sea microbial degradation of cellulose.</title>
        <authorList>
            <person name="Tsudome M."/>
            <person name="Tachioka M."/>
            <person name="Miyazaki M."/>
            <person name="Uchimura K."/>
            <person name="Tsuda M."/>
            <person name="Takaki Y."/>
            <person name="Deguchi S."/>
        </authorList>
    </citation>
    <scope>NUCLEOTIDE SEQUENCE [LARGE SCALE GENOMIC DNA]</scope>
    <source>
        <strain evidence="9 10">GE09</strain>
    </source>
</reference>
<dbReference type="NCBIfam" id="TIGR00071">
    <property type="entry name" value="hisT_truA"/>
    <property type="match status" value="1"/>
</dbReference>